<evidence type="ECO:0000313" key="1">
    <source>
        <dbReference type="EMBL" id="JAR89655.1"/>
    </source>
</evidence>
<feature type="non-terminal residue" evidence="1">
    <location>
        <position position="1"/>
    </location>
</feature>
<reference evidence="1" key="1">
    <citation type="journal article" date="2018" name="PLoS Negl. Trop. Dis.">
        <title>Sialome diversity of ticks revealed by RNAseq of single tick salivary glands.</title>
        <authorList>
            <person name="Perner J."/>
            <person name="Kropackova S."/>
            <person name="Kopacek P."/>
            <person name="Ribeiro J.M."/>
        </authorList>
    </citation>
    <scope>NUCLEOTIDE SEQUENCE</scope>
    <source>
        <strain evidence="1">Siblings of single egg batch collected in Ceske Budejovice</strain>
        <tissue evidence="1">Salivary glands</tissue>
    </source>
</reference>
<dbReference type="EMBL" id="GEGO01005749">
    <property type="protein sequence ID" value="JAR89655.1"/>
    <property type="molecule type" value="Transcribed_RNA"/>
</dbReference>
<organism evidence="1">
    <name type="scientific">Ixodes ricinus</name>
    <name type="common">Common tick</name>
    <name type="synonym">Acarus ricinus</name>
    <dbReference type="NCBI Taxonomy" id="34613"/>
    <lineage>
        <taxon>Eukaryota</taxon>
        <taxon>Metazoa</taxon>
        <taxon>Ecdysozoa</taxon>
        <taxon>Arthropoda</taxon>
        <taxon>Chelicerata</taxon>
        <taxon>Arachnida</taxon>
        <taxon>Acari</taxon>
        <taxon>Parasitiformes</taxon>
        <taxon>Ixodida</taxon>
        <taxon>Ixodoidea</taxon>
        <taxon>Ixodidae</taxon>
        <taxon>Ixodinae</taxon>
        <taxon>Ixodes</taxon>
    </lineage>
</organism>
<name>A0A147BH70_IXORI</name>
<accession>A0A147BH70</accession>
<proteinExistence type="predicted"/>
<protein>
    <submittedName>
        <fullName evidence="1">Uncharacterized protein</fullName>
    </submittedName>
</protein>
<dbReference type="AlphaFoldDB" id="A0A147BH70"/>
<dbReference type="PANTHER" id="PTHR46601">
    <property type="entry name" value="ULP_PROTEASE DOMAIN-CONTAINING PROTEIN"/>
    <property type="match status" value="1"/>
</dbReference>
<sequence length="189" mass="21045">VSIFTCVATTQQKTYSFGVISDDIVHDTAHALFALSAIEEWLEEHIPVFLELIYVSDGAASHFKNRFQLHEMVKRNEVTKWIFSATGHGKSACDGVGAVLKHQACLHNLRSSELETIGCAEDFFRVVAGKVPGIVLLKSDGTCLRDYRNLKKDWNAVSPVKGIQTCHLWVKVENEDGSVNLVIEKYAKP</sequence>
<dbReference type="PANTHER" id="PTHR46601:SF1">
    <property type="entry name" value="ADF-H DOMAIN-CONTAINING PROTEIN"/>
    <property type="match status" value="1"/>
</dbReference>